<protein>
    <submittedName>
        <fullName evidence="1">Uncharacterized protein</fullName>
    </submittedName>
</protein>
<evidence type="ECO:0000313" key="1">
    <source>
        <dbReference type="EnsemblMetazoa" id="Aqu2.1.10845_001"/>
    </source>
</evidence>
<organism evidence="1">
    <name type="scientific">Amphimedon queenslandica</name>
    <name type="common">Sponge</name>
    <dbReference type="NCBI Taxonomy" id="400682"/>
    <lineage>
        <taxon>Eukaryota</taxon>
        <taxon>Metazoa</taxon>
        <taxon>Porifera</taxon>
        <taxon>Demospongiae</taxon>
        <taxon>Heteroscleromorpha</taxon>
        <taxon>Haplosclerida</taxon>
        <taxon>Niphatidae</taxon>
        <taxon>Amphimedon</taxon>
    </lineage>
</organism>
<accession>A0A1X7T979</accession>
<dbReference type="AlphaFoldDB" id="A0A1X7T979"/>
<reference evidence="1" key="1">
    <citation type="submission" date="2017-05" db="UniProtKB">
        <authorList>
            <consortium name="EnsemblMetazoa"/>
        </authorList>
    </citation>
    <scope>IDENTIFICATION</scope>
</reference>
<proteinExistence type="predicted"/>
<dbReference type="EnsemblMetazoa" id="Aqu2.1.10845_001">
    <property type="protein sequence ID" value="Aqu2.1.10845_001"/>
    <property type="gene ID" value="Aqu2.1.10845"/>
</dbReference>
<sequence>LNVIERKKSMQARINPVLLTDHKEDDEPELLGQIMEAVADIADMHTNVAKEERQCLM</sequence>
<dbReference type="InParanoid" id="A0A1X7T979"/>
<name>A0A1X7T979_AMPQE</name>